<proteinExistence type="predicted"/>
<accession>A0A9Q0ENI7</accession>
<reference evidence="2" key="1">
    <citation type="submission" date="2022-07" db="EMBL/GenBank/DDBJ databases">
        <title>Chromosome-level genome of Muraenolepis orangiensis.</title>
        <authorList>
            <person name="Kim J."/>
        </authorList>
    </citation>
    <scope>NUCLEOTIDE SEQUENCE</scope>
    <source>
        <strain evidence="2">KU_S4_2022</strain>
        <tissue evidence="2">Muscle</tissue>
    </source>
</reference>
<protein>
    <submittedName>
        <fullName evidence="2">Uncharacterized protein</fullName>
    </submittedName>
</protein>
<gene>
    <name evidence="2" type="ORF">NHX12_024083</name>
</gene>
<sequence>MRHESSHRSCRHHFNSEPDSRTVCAELRQDNIFPNVLGHFTFQSGRNTQLQEHMGSSPEVRETEAEPAPRVVQYRQKEDGITETAAEL</sequence>
<keyword evidence="3" id="KW-1185">Reference proteome</keyword>
<dbReference type="Proteomes" id="UP001148018">
    <property type="component" value="Unassembled WGS sequence"/>
</dbReference>
<organism evidence="2 3">
    <name type="scientific">Muraenolepis orangiensis</name>
    <name type="common">Patagonian moray cod</name>
    <dbReference type="NCBI Taxonomy" id="630683"/>
    <lineage>
        <taxon>Eukaryota</taxon>
        <taxon>Metazoa</taxon>
        <taxon>Chordata</taxon>
        <taxon>Craniata</taxon>
        <taxon>Vertebrata</taxon>
        <taxon>Euteleostomi</taxon>
        <taxon>Actinopterygii</taxon>
        <taxon>Neopterygii</taxon>
        <taxon>Teleostei</taxon>
        <taxon>Neoteleostei</taxon>
        <taxon>Acanthomorphata</taxon>
        <taxon>Zeiogadaria</taxon>
        <taxon>Gadariae</taxon>
        <taxon>Gadiformes</taxon>
        <taxon>Muraenolepidoidei</taxon>
        <taxon>Muraenolepididae</taxon>
        <taxon>Muraenolepis</taxon>
    </lineage>
</organism>
<feature type="region of interest" description="Disordered" evidence="1">
    <location>
        <begin position="49"/>
        <end position="69"/>
    </location>
</feature>
<evidence type="ECO:0000313" key="3">
    <source>
        <dbReference type="Proteomes" id="UP001148018"/>
    </source>
</evidence>
<comment type="caution">
    <text evidence="2">The sequence shown here is derived from an EMBL/GenBank/DDBJ whole genome shotgun (WGS) entry which is preliminary data.</text>
</comment>
<dbReference type="AlphaFoldDB" id="A0A9Q0ENI7"/>
<name>A0A9Q0ENI7_9TELE</name>
<dbReference type="EMBL" id="JANIIK010000039">
    <property type="protein sequence ID" value="KAJ3609563.1"/>
    <property type="molecule type" value="Genomic_DNA"/>
</dbReference>
<evidence type="ECO:0000313" key="2">
    <source>
        <dbReference type="EMBL" id="KAJ3609563.1"/>
    </source>
</evidence>
<evidence type="ECO:0000256" key="1">
    <source>
        <dbReference type="SAM" id="MobiDB-lite"/>
    </source>
</evidence>